<dbReference type="InParanoid" id="K3ZZ45"/>
<evidence type="ECO:0000313" key="1">
    <source>
        <dbReference type="EnsemblPlants" id="KQL26691"/>
    </source>
</evidence>
<keyword evidence="2" id="KW-1185">Reference proteome</keyword>
<reference evidence="1" key="2">
    <citation type="submission" date="2018-08" db="UniProtKB">
        <authorList>
            <consortium name="EnsemblPlants"/>
        </authorList>
    </citation>
    <scope>IDENTIFICATION</scope>
    <source>
        <strain evidence="1">Yugu1</strain>
    </source>
</reference>
<dbReference type="Proteomes" id="UP000004995">
    <property type="component" value="Unassembled WGS sequence"/>
</dbReference>
<protein>
    <submittedName>
        <fullName evidence="1">Uncharacterized protein</fullName>
    </submittedName>
</protein>
<proteinExistence type="predicted"/>
<dbReference type="HOGENOM" id="CLU_3109984_0_0_1"/>
<accession>K3ZZ45</accession>
<name>K3ZZ45_SETIT</name>
<reference evidence="2" key="1">
    <citation type="journal article" date="2012" name="Nat. Biotechnol.">
        <title>Reference genome sequence of the model plant Setaria.</title>
        <authorList>
            <person name="Bennetzen J.L."/>
            <person name="Schmutz J."/>
            <person name="Wang H."/>
            <person name="Percifield R."/>
            <person name="Hawkins J."/>
            <person name="Pontaroli A.C."/>
            <person name="Estep M."/>
            <person name="Feng L."/>
            <person name="Vaughn J.N."/>
            <person name="Grimwood J."/>
            <person name="Jenkins J."/>
            <person name="Barry K."/>
            <person name="Lindquist E."/>
            <person name="Hellsten U."/>
            <person name="Deshpande S."/>
            <person name="Wang X."/>
            <person name="Wu X."/>
            <person name="Mitros T."/>
            <person name="Triplett J."/>
            <person name="Yang X."/>
            <person name="Ye C.Y."/>
            <person name="Mauro-Herrera M."/>
            <person name="Wang L."/>
            <person name="Li P."/>
            <person name="Sharma M."/>
            <person name="Sharma R."/>
            <person name="Ronald P.C."/>
            <person name="Panaud O."/>
            <person name="Kellogg E.A."/>
            <person name="Brutnell T.P."/>
            <person name="Doust A.N."/>
            <person name="Tuskan G.A."/>
            <person name="Rokhsar D."/>
            <person name="Devos K.M."/>
        </authorList>
    </citation>
    <scope>NUCLEOTIDE SEQUENCE [LARGE SCALE GENOMIC DNA]</scope>
    <source>
        <strain evidence="2">cv. Yugu1</strain>
    </source>
</reference>
<sequence length="51" mass="5916">MLNSICTEFVCLTSIEFFSSAQVHNYIVSLWLVSFQIKIIHVYVSKHVLLN</sequence>
<evidence type="ECO:0000313" key="2">
    <source>
        <dbReference type="Proteomes" id="UP000004995"/>
    </source>
</evidence>
<dbReference type="AlphaFoldDB" id="K3ZZ45"/>
<dbReference type="Gramene" id="KQL26691">
    <property type="protein sequence ID" value="KQL26691"/>
    <property type="gene ID" value="SETIT_031877mg"/>
</dbReference>
<dbReference type="EMBL" id="AGNK02001339">
    <property type="status" value="NOT_ANNOTATED_CDS"/>
    <property type="molecule type" value="Genomic_DNA"/>
</dbReference>
<dbReference type="EnsemblPlants" id="KQL26691">
    <property type="protein sequence ID" value="KQL26691"/>
    <property type="gene ID" value="SETIT_031877mg"/>
</dbReference>
<organism evidence="1 2">
    <name type="scientific">Setaria italica</name>
    <name type="common">Foxtail millet</name>
    <name type="synonym">Panicum italicum</name>
    <dbReference type="NCBI Taxonomy" id="4555"/>
    <lineage>
        <taxon>Eukaryota</taxon>
        <taxon>Viridiplantae</taxon>
        <taxon>Streptophyta</taxon>
        <taxon>Embryophyta</taxon>
        <taxon>Tracheophyta</taxon>
        <taxon>Spermatophyta</taxon>
        <taxon>Magnoliopsida</taxon>
        <taxon>Liliopsida</taxon>
        <taxon>Poales</taxon>
        <taxon>Poaceae</taxon>
        <taxon>PACMAD clade</taxon>
        <taxon>Panicoideae</taxon>
        <taxon>Panicodae</taxon>
        <taxon>Paniceae</taxon>
        <taxon>Cenchrinae</taxon>
        <taxon>Setaria</taxon>
    </lineage>
</organism>